<dbReference type="RefSeq" id="WP_039803614.1">
    <property type="nucleotide sequence ID" value="NZ_CP010415.1"/>
</dbReference>
<dbReference type="PIRSF" id="PIRSF019239">
    <property type="entry name" value="MrpE"/>
    <property type="match status" value="1"/>
</dbReference>
<keyword evidence="3" id="KW-1003">Cell membrane</keyword>
<keyword evidence="6 7" id="KW-0472">Membrane</keyword>
<evidence type="ECO:0000256" key="2">
    <source>
        <dbReference type="ARBA" id="ARBA00006228"/>
    </source>
</evidence>
<reference evidence="8 9" key="1">
    <citation type="journal article" date="2015" name="PLoS ONE">
        <title>Azotobacter Genomes: The Genome of Azotobacter chroococcum NCIMB 8003 (ATCC 4412).</title>
        <authorList>
            <person name="Robson R.L."/>
            <person name="Jones R."/>
            <person name="Robson R.M."/>
            <person name="Schwartz A."/>
            <person name="Richardson T.H."/>
        </authorList>
    </citation>
    <scope>NUCLEOTIDE SEQUENCE [LARGE SCALE GENOMIC DNA]</scope>
    <source>
        <strain evidence="8 9">NCIMB 8003</strain>
    </source>
</reference>
<dbReference type="NCBIfam" id="NF006518">
    <property type="entry name" value="PRK08965.1-2"/>
    <property type="match status" value="1"/>
</dbReference>
<dbReference type="HOGENOM" id="CLU_086615_4_0_6"/>
<evidence type="ECO:0000256" key="7">
    <source>
        <dbReference type="SAM" id="Phobius"/>
    </source>
</evidence>
<name>A0A0C4WLK4_9GAMM</name>
<dbReference type="GO" id="GO:0008324">
    <property type="term" value="F:monoatomic cation transmembrane transporter activity"/>
    <property type="evidence" value="ECO:0007669"/>
    <property type="project" value="InterPro"/>
</dbReference>
<feature type="transmembrane region" description="Helical" evidence="7">
    <location>
        <begin position="106"/>
        <end position="126"/>
    </location>
</feature>
<organism evidence="8 9">
    <name type="scientific">Azotobacter chroococcum NCIMB 8003</name>
    <dbReference type="NCBI Taxonomy" id="1328314"/>
    <lineage>
        <taxon>Bacteria</taxon>
        <taxon>Pseudomonadati</taxon>
        <taxon>Pseudomonadota</taxon>
        <taxon>Gammaproteobacteria</taxon>
        <taxon>Pseudomonadales</taxon>
        <taxon>Pseudomonadaceae</taxon>
        <taxon>Azotobacter</taxon>
    </lineage>
</organism>
<proteinExistence type="inferred from homology"/>
<dbReference type="AlphaFoldDB" id="A0A0C4WLK4"/>
<comment type="similarity">
    <text evidence="2">Belongs to the CPA3 antiporters (TC 2.A.63) subunit E family.</text>
</comment>
<evidence type="ECO:0000313" key="8">
    <source>
        <dbReference type="EMBL" id="AJE21199.1"/>
    </source>
</evidence>
<evidence type="ECO:0000256" key="6">
    <source>
        <dbReference type="ARBA" id="ARBA00023136"/>
    </source>
</evidence>
<dbReference type="GO" id="GO:0005886">
    <property type="term" value="C:plasma membrane"/>
    <property type="evidence" value="ECO:0007669"/>
    <property type="project" value="UniProtKB-SubCell"/>
</dbReference>
<dbReference type="PANTHER" id="PTHR34584">
    <property type="entry name" value="NA(+)/H(+) ANTIPORTER SUBUNIT E1"/>
    <property type="match status" value="1"/>
</dbReference>
<dbReference type="KEGG" id="acx:Achr_17430"/>
<dbReference type="Pfam" id="PF01899">
    <property type="entry name" value="MNHE"/>
    <property type="match status" value="1"/>
</dbReference>
<feature type="transmembrane region" description="Helical" evidence="7">
    <location>
        <begin position="7"/>
        <end position="23"/>
    </location>
</feature>
<dbReference type="InterPro" id="IPR002758">
    <property type="entry name" value="Cation_antiport_E"/>
</dbReference>
<feature type="transmembrane region" description="Helical" evidence="7">
    <location>
        <begin position="29"/>
        <end position="50"/>
    </location>
</feature>
<accession>A0A0C4WLK4</accession>
<gene>
    <name evidence="8" type="primary">shaE</name>
    <name evidence="8" type="ORF">Achr_17430</name>
</gene>
<feature type="transmembrane region" description="Helical" evidence="7">
    <location>
        <begin position="62"/>
        <end position="86"/>
    </location>
</feature>
<dbReference type="STRING" id="1328314.Achr_17430"/>
<keyword evidence="4 7" id="KW-0812">Transmembrane</keyword>
<evidence type="ECO:0000256" key="4">
    <source>
        <dbReference type="ARBA" id="ARBA00022692"/>
    </source>
</evidence>
<dbReference type="Proteomes" id="UP000068210">
    <property type="component" value="Chromosome"/>
</dbReference>
<evidence type="ECO:0000256" key="1">
    <source>
        <dbReference type="ARBA" id="ARBA00004651"/>
    </source>
</evidence>
<evidence type="ECO:0000256" key="5">
    <source>
        <dbReference type="ARBA" id="ARBA00022989"/>
    </source>
</evidence>
<keyword evidence="5 7" id="KW-1133">Transmembrane helix</keyword>
<evidence type="ECO:0000313" key="9">
    <source>
        <dbReference type="Proteomes" id="UP000068210"/>
    </source>
</evidence>
<comment type="subcellular location">
    <subcellularLocation>
        <location evidence="1">Cell membrane</location>
        <topology evidence="1">Multi-pass membrane protein</topology>
    </subcellularLocation>
</comment>
<dbReference type="PANTHER" id="PTHR34584:SF1">
    <property type="entry name" value="NA(+)_H(+) ANTIPORTER SUBUNIT E1"/>
    <property type="match status" value="1"/>
</dbReference>
<dbReference type="EMBL" id="CP010415">
    <property type="protein sequence ID" value="AJE21199.1"/>
    <property type="molecule type" value="Genomic_DNA"/>
</dbReference>
<evidence type="ECO:0000256" key="3">
    <source>
        <dbReference type="ARBA" id="ARBA00022475"/>
    </source>
</evidence>
<protein>
    <submittedName>
        <fullName evidence="8">Multisubunit Na+/H+ antiporter, MnhE subunit</fullName>
    </submittedName>
</protein>
<keyword evidence="9" id="KW-1185">Reference proteome</keyword>
<sequence length="167" mass="18361">MKALRGLPHPVLSLLLTVIWLMLVNTLSFGHLLLGAFLGWAIPLLCRDFLIEVPRVRRPLQLILFVLKVFGDILVANLAVAKLVLGPKERLNPAFVEVPMAIEDKFVLAVLTSIISLTPGTVSADLSADRRTLLLHALDAPDPGQLAAEVKRRYEAPLLEIFQCSPT</sequence>